<keyword evidence="1" id="KW-0233">DNA recombination</keyword>
<evidence type="ECO:0000313" key="3">
    <source>
        <dbReference type="EMBL" id="GAH02190.1"/>
    </source>
</evidence>
<dbReference type="InterPro" id="IPR013762">
    <property type="entry name" value="Integrase-like_cat_sf"/>
</dbReference>
<sequence length="120" mass="13110">MAAANTIAGTAHLEGKCYAHTTLGKELTTLKQAITWLIEDGHIKGMKPIKLKIRKAESQPAYCYRPGEVKAIVEFGVGKPKLTWLVDVIIALACTGLRIAELASLRWADIDIEPGLLRLT</sequence>
<evidence type="ECO:0000256" key="1">
    <source>
        <dbReference type="ARBA" id="ARBA00023172"/>
    </source>
</evidence>
<gene>
    <name evidence="3" type="ORF">S01H4_41825</name>
</gene>
<dbReference type="PROSITE" id="PS51898">
    <property type="entry name" value="TYR_RECOMBINASE"/>
    <property type="match status" value="1"/>
</dbReference>
<dbReference type="InterPro" id="IPR011010">
    <property type="entry name" value="DNA_brk_join_enz"/>
</dbReference>
<comment type="caution">
    <text evidence="3">The sequence shown here is derived from an EMBL/GenBank/DDBJ whole genome shotgun (WGS) entry which is preliminary data.</text>
</comment>
<name>X1D1R1_9ZZZZ</name>
<dbReference type="GO" id="GO:0015074">
    <property type="term" value="P:DNA integration"/>
    <property type="evidence" value="ECO:0007669"/>
    <property type="project" value="InterPro"/>
</dbReference>
<dbReference type="InterPro" id="IPR002104">
    <property type="entry name" value="Integrase_catalytic"/>
</dbReference>
<dbReference type="AlphaFoldDB" id="X1D1R1"/>
<dbReference type="EMBL" id="BART01022905">
    <property type="protein sequence ID" value="GAH02190.1"/>
    <property type="molecule type" value="Genomic_DNA"/>
</dbReference>
<feature type="non-terminal residue" evidence="3">
    <location>
        <position position="120"/>
    </location>
</feature>
<organism evidence="3">
    <name type="scientific">marine sediment metagenome</name>
    <dbReference type="NCBI Taxonomy" id="412755"/>
    <lineage>
        <taxon>unclassified sequences</taxon>
        <taxon>metagenomes</taxon>
        <taxon>ecological metagenomes</taxon>
    </lineage>
</organism>
<evidence type="ECO:0000259" key="2">
    <source>
        <dbReference type="PROSITE" id="PS51898"/>
    </source>
</evidence>
<protein>
    <recommendedName>
        <fullName evidence="2">Tyr recombinase domain-containing protein</fullName>
    </recommendedName>
</protein>
<feature type="domain" description="Tyr recombinase" evidence="2">
    <location>
        <begin position="58"/>
        <end position="120"/>
    </location>
</feature>
<dbReference type="GO" id="GO:0003677">
    <property type="term" value="F:DNA binding"/>
    <property type="evidence" value="ECO:0007669"/>
    <property type="project" value="InterPro"/>
</dbReference>
<dbReference type="SUPFAM" id="SSF56349">
    <property type="entry name" value="DNA breaking-rejoining enzymes"/>
    <property type="match status" value="1"/>
</dbReference>
<proteinExistence type="predicted"/>
<reference evidence="3" key="1">
    <citation type="journal article" date="2014" name="Front. Microbiol.">
        <title>High frequency of phylogenetically diverse reductive dehalogenase-homologous genes in deep subseafloor sedimentary metagenomes.</title>
        <authorList>
            <person name="Kawai M."/>
            <person name="Futagami T."/>
            <person name="Toyoda A."/>
            <person name="Takaki Y."/>
            <person name="Nishi S."/>
            <person name="Hori S."/>
            <person name="Arai W."/>
            <person name="Tsubouchi T."/>
            <person name="Morono Y."/>
            <person name="Uchiyama I."/>
            <person name="Ito T."/>
            <person name="Fujiyama A."/>
            <person name="Inagaki F."/>
            <person name="Takami H."/>
        </authorList>
    </citation>
    <scope>NUCLEOTIDE SEQUENCE</scope>
    <source>
        <strain evidence="3">Expedition CK06-06</strain>
    </source>
</reference>
<accession>X1D1R1</accession>
<dbReference type="Gene3D" id="1.10.443.10">
    <property type="entry name" value="Intergrase catalytic core"/>
    <property type="match status" value="1"/>
</dbReference>
<dbReference type="GO" id="GO:0006310">
    <property type="term" value="P:DNA recombination"/>
    <property type="evidence" value="ECO:0007669"/>
    <property type="project" value="UniProtKB-KW"/>
</dbReference>